<evidence type="ECO:0000256" key="1">
    <source>
        <dbReference type="SAM" id="Phobius"/>
    </source>
</evidence>
<evidence type="ECO:0000313" key="2">
    <source>
        <dbReference type="EMBL" id="MCC9295953.1"/>
    </source>
</evidence>
<keyword evidence="1" id="KW-0472">Membrane</keyword>
<dbReference type="RefSeq" id="WP_229981752.1">
    <property type="nucleotide sequence ID" value="NZ_JAJJPB010000020.1"/>
</dbReference>
<feature type="transmembrane region" description="Helical" evidence="1">
    <location>
        <begin position="88"/>
        <end position="111"/>
    </location>
</feature>
<name>A0ABS8NB78_9CLOT</name>
<feature type="transmembrane region" description="Helical" evidence="1">
    <location>
        <begin position="56"/>
        <end position="76"/>
    </location>
</feature>
<feature type="transmembrane region" description="Helical" evidence="1">
    <location>
        <begin position="131"/>
        <end position="152"/>
    </location>
</feature>
<evidence type="ECO:0000313" key="3">
    <source>
        <dbReference type="Proteomes" id="UP001165422"/>
    </source>
</evidence>
<keyword evidence="1" id="KW-0812">Transmembrane</keyword>
<proteinExistence type="predicted"/>
<gene>
    <name evidence="2" type="ORF">LN736_13890</name>
</gene>
<protein>
    <submittedName>
        <fullName evidence="2">DUF3307 domain-containing protein</fullName>
    </submittedName>
</protein>
<dbReference type="Pfam" id="PF11750">
    <property type="entry name" value="DUF3307"/>
    <property type="match status" value="1"/>
</dbReference>
<accession>A0ABS8NB78</accession>
<sequence length="249" mass="27753">MVTLLLVISHLIGDFVLQSSKMSVEKRQHFLKLLKHCGIYAFVITAMLFISTDIRSAIGAAVIIGISHLVIDYVRILVDRKAAAHIQIFCYFFDQILHLSIIFVVSCYFNLDTHLGGFLQSVLYAFGKASINNGIVYMLVYLVILQPAAITVKKMLSYISNQEYNNNDDEDAVTNYNAGYTIGILERIIVATLVLQDQLPTIGLVLTAKSLARFNQLNDREFAEKYLVGTLMSIAISIVATLILKGLLL</sequence>
<reference evidence="2" key="1">
    <citation type="submission" date="2021-11" db="EMBL/GenBank/DDBJ databases">
        <authorList>
            <person name="Qingchun L."/>
            <person name="Dong Z."/>
            <person name="Zongwei Q."/>
            <person name="Jia Z."/>
            <person name="Duotao L."/>
        </authorList>
    </citation>
    <scope>NUCLEOTIDE SEQUENCE</scope>
    <source>
        <strain evidence="2">WLY-B-L2</strain>
    </source>
</reference>
<dbReference type="Proteomes" id="UP001165422">
    <property type="component" value="Unassembled WGS sequence"/>
</dbReference>
<dbReference type="EMBL" id="JAJJPB010000020">
    <property type="protein sequence ID" value="MCC9295953.1"/>
    <property type="molecule type" value="Genomic_DNA"/>
</dbReference>
<organism evidence="2 3">
    <name type="scientific">Clostridium aromativorans</name>
    <dbReference type="NCBI Taxonomy" id="2836848"/>
    <lineage>
        <taxon>Bacteria</taxon>
        <taxon>Bacillati</taxon>
        <taxon>Bacillota</taxon>
        <taxon>Clostridia</taxon>
        <taxon>Eubacteriales</taxon>
        <taxon>Clostridiaceae</taxon>
        <taxon>Clostridium</taxon>
    </lineage>
</organism>
<feature type="transmembrane region" description="Helical" evidence="1">
    <location>
        <begin position="226"/>
        <end position="248"/>
    </location>
</feature>
<keyword evidence="3" id="KW-1185">Reference proteome</keyword>
<keyword evidence="1" id="KW-1133">Transmembrane helix</keyword>
<comment type="caution">
    <text evidence="2">The sequence shown here is derived from an EMBL/GenBank/DDBJ whole genome shotgun (WGS) entry which is preliminary data.</text>
</comment>
<feature type="transmembrane region" description="Helical" evidence="1">
    <location>
        <begin position="30"/>
        <end position="50"/>
    </location>
</feature>
<dbReference type="InterPro" id="IPR021737">
    <property type="entry name" value="Phage_phiKZ_Orf197"/>
</dbReference>